<dbReference type="AlphaFoldDB" id="A0A094ZZ16"/>
<reference evidence="5 6" key="1">
    <citation type="journal article" date="2015" name="Phytopathology">
        <title>Genomes of Candidatus Liberibacter solanacearum haplotype A from New Zealand and the USA suggest significant genome plasticity in the species.</title>
        <authorList>
            <person name="Thompson S.M."/>
            <person name="Johnson C.P."/>
            <person name="Lu A.Y."/>
            <person name="Frampton R.A."/>
            <person name="Sullivan K.L."/>
            <person name="Fiers M.W."/>
            <person name="Crowhurst R.N."/>
            <person name="Pitman A.R."/>
            <person name="Scott I."/>
            <person name="Gudmestad N.C."/>
            <person name="Smith G.R."/>
        </authorList>
    </citation>
    <scope>NUCLEOTIDE SEQUENCE [LARGE SCALE GENOMIC DNA]</scope>
    <source>
        <strain evidence="5 6">LsoNZ1</strain>
    </source>
</reference>
<dbReference type="EMBL" id="JMTK01000002">
    <property type="protein sequence ID" value="KJZ81789.1"/>
    <property type="molecule type" value="Genomic_DNA"/>
</dbReference>
<evidence type="ECO:0000256" key="1">
    <source>
        <dbReference type="ARBA" id="ARBA00010333"/>
    </source>
</evidence>
<feature type="domain" description="Solute-binding protein family 3/N-terminal" evidence="4">
    <location>
        <begin position="35"/>
        <end position="264"/>
    </location>
</feature>
<dbReference type="Pfam" id="PF00497">
    <property type="entry name" value="SBP_bac_3"/>
    <property type="match status" value="1"/>
</dbReference>
<organism evidence="5 6">
    <name type="scientific">Candidatus Liberibacter solanacearum</name>
    <dbReference type="NCBI Taxonomy" id="556287"/>
    <lineage>
        <taxon>Bacteria</taxon>
        <taxon>Pseudomonadati</taxon>
        <taxon>Pseudomonadota</taxon>
        <taxon>Alphaproteobacteria</taxon>
        <taxon>Hyphomicrobiales</taxon>
        <taxon>Rhizobiaceae</taxon>
        <taxon>Liberibacter</taxon>
    </lineage>
</organism>
<proteinExistence type="inferred from homology"/>
<evidence type="ECO:0000259" key="4">
    <source>
        <dbReference type="SMART" id="SM00062"/>
    </source>
</evidence>
<dbReference type="InterPro" id="IPR001638">
    <property type="entry name" value="Solute-binding_3/MltF_N"/>
</dbReference>
<accession>A0A094ZZ16</accession>
<keyword evidence="2" id="KW-0813">Transport</keyword>
<dbReference type="SUPFAM" id="SSF53850">
    <property type="entry name" value="Periplasmic binding protein-like II"/>
    <property type="match status" value="1"/>
</dbReference>
<keyword evidence="6" id="KW-1185">Reference proteome</keyword>
<comment type="caution">
    <text evidence="5">The sequence shown here is derived from an EMBL/GenBank/DDBJ whole genome shotgun (WGS) entry which is preliminary data.</text>
</comment>
<dbReference type="CDD" id="cd13692">
    <property type="entry name" value="PBP2_BztA"/>
    <property type="match status" value="1"/>
</dbReference>
<dbReference type="PATRIC" id="fig|556287.8.peg.489"/>
<comment type="similarity">
    <text evidence="1">Belongs to the bacterial solute-binding protein 3 family.</text>
</comment>
<keyword evidence="3" id="KW-0732">Signal</keyword>
<evidence type="ECO:0000256" key="2">
    <source>
        <dbReference type="ARBA" id="ARBA00022448"/>
    </source>
</evidence>
<dbReference type="Gene3D" id="3.40.190.10">
    <property type="entry name" value="Periplasmic binding protein-like II"/>
    <property type="match status" value="2"/>
</dbReference>
<protein>
    <submittedName>
        <fullName evidence="5">Glutamate Aspartate periplasmic binding protein GltI</fullName>
    </submittedName>
</protein>
<dbReference type="InterPro" id="IPR051455">
    <property type="entry name" value="Bact_solute-bind_prot3"/>
</dbReference>
<name>A0A094ZZ16_9HYPH</name>
<gene>
    <name evidence="5" type="ORF">DJ66_0513</name>
</gene>
<dbReference type="PANTHER" id="PTHR30085:SF7">
    <property type="entry name" value="AMINO-ACID ABC TRANSPORTER-BINDING PROTEIN YHDW-RELATED"/>
    <property type="match status" value="1"/>
</dbReference>
<dbReference type="RefSeq" id="WP_034443025.1">
    <property type="nucleotide sequence ID" value="NZ_JMTK01000002.1"/>
</dbReference>
<dbReference type="SMART" id="SM00062">
    <property type="entry name" value="PBPb"/>
    <property type="match status" value="1"/>
</dbReference>
<sequence>MYRNFFISILCLIVLTFTNFPTYASILQNIKKRGFLKCGINTGLTGFAEIKANGDWKGFDVDFCKALSAAIFNDSSKVQYLPLNAKERFISLQSKQIDILSRNTDWTLLRETALGLAFRPITYFDGQGFMMYKKSGISSALQLSDASICVQAGTTTETTLADYFKAHNMKYHPIVFERVEEIDAAYRSHRCDVYTGDKSALYALRLSTDNPNEHVILKDIISKSPLAPAILQGDSEWSNIVSWTHYALVNAEELGITQSNVDQKRLTTNDPDMKRFLGIDKSANIGESLGLSRDWAYQTIKHMGNYGEIFDRNLGSQSALKIPREYNALWSKGGLMYAPPIR</sequence>
<evidence type="ECO:0000313" key="6">
    <source>
        <dbReference type="Proteomes" id="UP000033731"/>
    </source>
</evidence>
<evidence type="ECO:0000313" key="5">
    <source>
        <dbReference type="EMBL" id="KJZ81789.1"/>
    </source>
</evidence>
<dbReference type="GO" id="GO:0006865">
    <property type="term" value="P:amino acid transport"/>
    <property type="evidence" value="ECO:0007669"/>
    <property type="project" value="TreeGrafter"/>
</dbReference>
<evidence type="ECO:0000256" key="3">
    <source>
        <dbReference type="ARBA" id="ARBA00022729"/>
    </source>
</evidence>
<dbReference type="PANTHER" id="PTHR30085">
    <property type="entry name" value="AMINO ACID ABC TRANSPORTER PERMEASE"/>
    <property type="match status" value="1"/>
</dbReference>
<dbReference type="Proteomes" id="UP000033731">
    <property type="component" value="Unassembled WGS sequence"/>
</dbReference>